<organism evidence="1 2">
    <name type="scientific">Maribacter cobaltidurans</name>
    <dbReference type="NCBI Taxonomy" id="1178778"/>
    <lineage>
        <taxon>Bacteria</taxon>
        <taxon>Pseudomonadati</taxon>
        <taxon>Bacteroidota</taxon>
        <taxon>Flavobacteriia</taxon>
        <taxon>Flavobacteriales</taxon>
        <taxon>Flavobacteriaceae</taxon>
        <taxon>Maribacter</taxon>
    </lineage>
</organism>
<evidence type="ECO:0000313" key="1">
    <source>
        <dbReference type="EMBL" id="MEE1977033.1"/>
    </source>
</evidence>
<dbReference type="Proteomes" id="UP001356308">
    <property type="component" value="Unassembled WGS sequence"/>
</dbReference>
<accession>A0ABU7IVS1</accession>
<comment type="caution">
    <text evidence="1">The sequence shown here is derived from an EMBL/GenBank/DDBJ whole genome shotgun (WGS) entry which is preliminary data.</text>
</comment>
<dbReference type="Pfam" id="PF14054">
    <property type="entry name" value="DUF4249"/>
    <property type="match status" value="1"/>
</dbReference>
<dbReference type="InterPro" id="IPR025345">
    <property type="entry name" value="DUF4249"/>
</dbReference>
<sequence length="409" mass="46532">MKGSITISDKSLMAIAIGLCMQNCVEPLELQHEESGFESMLVVQATITDENKLQEVRLSRTFPLDTTGIYGEGGAMVQVTDSDGGMYDFTYQGEGRYVSSASFAARTGIGYRLNFITSDGKEYISEEEIAPAPTQIDSLYTERDFRDGDLDEGIFIYADSFDPTGQNKFFRYEYEETYKIIAPYWNAVDLYIRMPLPDLVVAFKLKEQEERVCFGFEKSSEIIQQNSGNFSNNRITKFPVRFINKDNFIISHRYSILVKQHVQSQEAYAYYKALEELFASNGVLSQIQTGFLEGSITALDNPEEQVIGFFEVSSVSEKRLFFDYVDYFPDLELPKYISECTFYPIPIDNYEFLNFTIENGYKFYEFGEGADLENPEELGEAAPFVMVTPACGDCTKLGSNIAPDFWIEQ</sequence>
<evidence type="ECO:0000313" key="2">
    <source>
        <dbReference type="Proteomes" id="UP001356308"/>
    </source>
</evidence>
<keyword evidence="2" id="KW-1185">Reference proteome</keyword>
<proteinExistence type="predicted"/>
<dbReference type="EMBL" id="JAZDDG010000006">
    <property type="protein sequence ID" value="MEE1977033.1"/>
    <property type="molecule type" value="Genomic_DNA"/>
</dbReference>
<dbReference type="RefSeq" id="WP_272651728.1">
    <property type="nucleotide sequence ID" value="NZ_JAZDDG010000006.1"/>
</dbReference>
<protein>
    <submittedName>
        <fullName evidence="1">DUF4249 domain-containing protein</fullName>
    </submittedName>
</protein>
<gene>
    <name evidence="1" type="ORF">V1I91_13180</name>
</gene>
<name>A0ABU7IVS1_9FLAO</name>
<reference evidence="1 2" key="1">
    <citation type="submission" date="2024-01" db="EMBL/GenBank/DDBJ databases">
        <title>Maribacter spp. originated from different algae showed divergent polysaccharides utilization ability.</title>
        <authorList>
            <person name="Wang H."/>
            <person name="Wu Y."/>
        </authorList>
    </citation>
    <scope>NUCLEOTIDE SEQUENCE [LARGE SCALE GENOMIC DNA]</scope>
    <source>
        <strain evidence="1 2">PR1</strain>
    </source>
</reference>